<gene>
    <name evidence="1" type="ORF">VTK73DRAFT_1369</name>
</gene>
<evidence type="ECO:0000313" key="2">
    <source>
        <dbReference type="Proteomes" id="UP001586593"/>
    </source>
</evidence>
<organism evidence="1 2">
    <name type="scientific">Phialemonium thermophilum</name>
    <dbReference type="NCBI Taxonomy" id="223376"/>
    <lineage>
        <taxon>Eukaryota</taxon>
        <taxon>Fungi</taxon>
        <taxon>Dikarya</taxon>
        <taxon>Ascomycota</taxon>
        <taxon>Pezizomycotina</taxon>
        <taxon>Sordariomycetes</taxon>
        <taxon>Sordariomycetidae</taxon>
        <taxon>Cephalothecales</taxon>
        <taxon>Cephalothecaceae</taxon>
        <taxon>Phialemonium</taxon>
    </lineage>
</organism>
<dbReference type="Proteomes" id="UP001586593">
    <property type="component" value="Unassembled WGS sequence"/>
</dbReference>
<comment type="caution">
    <text evidence="1">The sequence shown here is derived from an EMBL/GenBank/DDBJ whole genome shotgun (WGS) entry which is preliminary data.</text>
</comment>
<sequence>MGRGKGTSHRSLEKEEHVRARAMNGVRLARYWSFEEMVVGWLGIRWIHLALKKWDAGAFCAAAPAMSTDKQGVCWRGKGPQNPWPLPPLPLLSDRTKRIPANKRSYIRLHKCQVYTVRICRTARNPKNPKTASRTKRPRIFPAGSLHIHRWTHQCRNVVLSIPSIRGPR</sequence>
<dbReference type="EMBL" id="JAZHXJ010000133">
    <property type="protein sequence ID" value="KAL1872763.1"/>
    <property type="molecule type" value="Genomic_DNA"/>
</dbReference>
<evidence type="ECO:0000313" key="1">
    <source>
        <dbReference type="EMBL" id="KAL1872763.1"/>
    </source>
</evidence>
<name>A0ABR3X9W9_9PEZI</name>
<keyword evidence="2" id="KW-1185">Reference proteome</keyword>
<proteinExistence type="predicted"/>
<accession>A0ABR3X9W9</accession>
<reference evidence="1 2" key="1">
    <citation type="journal article" date="2024" name="Commun. Biol.">
        <title>Comparative genomic analysis of thermophilic fungi reveals convergent evolutionary adaptations and gene losses.</title>
        <authorList>
            <person name="Steindorff A.S."/>
            <person name="Aguilar-Pontes M.V."/>
            <person name="Robinson A.J."/>
            <person name="Andreopoulos B."/>
            <person name="LaButti K."/>
            <person name="Kuo A."/>
            <person name="Mondo S."/>
            <person name="Riley R."/>
            <person name="Otillar R."/>
            <person name="Haridas S."/>
            <person name="Lipzen A."/>
            <person name="Grimwood J."/>
            <person name="Schmutz J."/>
            <person name="Clum A."/>
            <person name="Reid I.D."/>
            <person name="Moisan M.C."/>
            <person name="Butler G."/>
            <person name="Nguyen T.T.M."/>
            <person name="Dewar K."/>
            <person name="Conant G."/>
            <person name="Drula E."/>
            <person name="Henrissat B."/>
            <person name="Hansel C."/>
            <person name="Singer S."/>
            <person name="Hutchinson M.I."/>
            <person name="de Vries R.P."/>
            <person name="Natvig D.O."/>
            <person name="Powell A.J."/>
            <person name="Tsang A."/>
            <person name="Grigoriev I.V."/>
        </authorList>
    </citation>
    <scope>NUCLEOTIDE SEQUENCE [LARGE SCALE GENOMIC DNA]</scope>
    <source>
        <strain evidence="1 2">ATCC 24622</strain>
    </source>
</reference>
<protein>
    <submittedName>
        <fullName evidence="1">Uncharacterized protein</fullName>
    </submittedName>
</protein>